<accession>A0A120DF98</accession>
<sequence>MLMSSDTAFDVYLNTFTEGLTQIRAQSRDSFHNQLYFSNVISLMEQYLSNLFIFEITNSPESLRKLASHDKFRSATVTVPFALNNPIDEYLIHSMKALVWHRLNDVEMYYKKVLGIRFNISRELLKQLELRHDLVHRNGHTLDGDKVDITDGDLDRCIALVEPFVLDIHAKYVAQKS</sequence>
<proteinExistence type="predicted"/>
<evidence type="ECO:0000313" key="2">
    <source>
        <dbReference type="Proteomes" id="UP000057389"/>
    </source>
</evidence>
<organism evidence="1 2">
    <name type="scientific">Vibrio toranzoniae</name>
    <dbReference type="NCBI Taxonomy" id="1194427"/>
    <lineage>
        <taxon>Bacteria</taxon>
        <taxon>Pseudomonadati</taxon>
        <taxon>Pseudomonadota</taxon>
        <taxon>Gammaproteobacteria</taxon>
        <taxon>Vibrionales</taxon>
        <taxon>Vibrionaceae</taxon>
        <taxon>Vibrio</taxon>
    </lineage>
</organism>
<evidence type="ECO:0008006" key="3">
    <source>
        <dbReference type="Google" id="ProtNLM"/>
    </source>
</evidence>
<comment type="caution">
    <text evidence="1">The sequence shown here is derived from an EMBL/GenBank/DDBJ whole genome shotgun (WGS) entry which is preliminary data.</text>
</comment>
<name>A0A120DF98_9VIBR</name>
<protein>
    <recommendedName>
        <fullName evidence="3">RiboL-PSP-HEPN domain-containing protein</fullName>
    </recommendedName>
</protein>
<dbReference type="OrthoDB" id="119238at2"/>
<dbReference type="Proteomes" id="UP000057389">
    <property type="component" value="Unassembled WGS sequence"/>
</dbReference>
<reference evidence="1 2" key="1">
    <citation type="submission" date="2015-11" db="EMBL/GenBank/DDBJ databases">
        <title>Draft WGS of Vibrio toranzoniae.</title>
        <authorList>
            <person name="Lasa A."/>
            <person name="Romalde J.L."/>
        </authorList>
    </citation>
    <scope>NUCLEOTIDE SEQUENCE [LARGE SCALE GENOMIC DNA]</scope>
    <source>
        <strain evidence="1 2">Vb 10.8</strain>
    </source>
</reference>
<keyword evidence="2" id="KW-1185">Reference proteome</keyword>
<dbReference type="EMBL" id="LMXU01000045">
    <property type="protein sequence ID" value="KWT98950.1"/>
    <property type="molecule type" value="Genomic_DNA"/>
</dbReference>
<dbReference type="AlphaFoldDB" id="A0A120DF98"/>
<gene>
    <name evidence="1" type="ORF">APQ14_19555</name>
</gene>
<evidence type="ECO:0000313" key="1">
    <source>
        <dbReference type="EMBL" id="KWT98950.1"/>
    </source>
</evidence>